<dbReference type="InterPro" id="IPR012340">
    <property type="entry name" value="NA-bd_OB-fold"/>
</dbReference>
<evidence type="ECO:0000313" key="1">
    <source>
        <dbReference type="EMBL" id="KAG8368221.1"/>
    </source>
</evidence>
<protein>
    <submittedName>
        <fullName evidence="1">Uncharacterized protein</fullName>
    </submittedName>
</protein>
<evidence type="ECO:0000313" key="2">
    <source>
        <dbReference type="Proteomes" id="UP000826271"/>
    </source>
</evidence>
<name>A0AAV6WJQ9_9LAMI</name>
<sequence>MGGFPSDFDSTTELEVVLFGDIAQTILSLTPMELMKKDEQNEKVDCDAVNARSHGKQFNADIRKKKIQTQYGEEYQYTVFDLKQRQPSPMEHHTDASLEQIQPSTIEYDTEASSSTCGGTITTLFFVTILKDPEISYFKYSAFLNTYSA</sequence>
<proteinExistence type="predicted"/>
<dbReference type="Proteomes" id="UP000826271">
    <property type="component" value="Unassembled WGS sequence"/>
</dbReference>
<accession>A0AAV6WJQ9</accession>
<gene>
    <name evidence="1" type="ORF">BUALT_Bualt15G0022600</name>
</gene>
<dbReference type="AlphaFoldDB" id="A0AAV6WJQ9"/>
<keyword evidence="2" id="KW-1185">Reference proteome</keyword>
<dbReference type="EMBL" id="WHWC01000015">
    <property type="protein sequence ID" value="KAG8368221.1"/>
    <property type="molecule type" value="Genomic_DNA"/>
</dbReference>
<dbReference type="Gene3D" id="2.40.50.140">
    <property type="entry name" value="Nucleic acid-binding proteins"/>
    <property type="match status" value="1"/>
</dbReference>
<reference evidence="1" key="1">
    <citation type="submission" date="2019-10" db="EMBL/GenBank/DDBJ databases">
        <authorList>
            <person name="Zhang R."/>
            <person name="Pan Y."/>
            <person name="Wang J."/>
            <person name="Ma R."/>
            <person name="Yu S."/>
        </authorList>
    </citation>
    <scope>NUCLEOTIDE SEQUENCE</scope>
    <source>
        <strain evidence="1">LA-IB0</strain>
        <tissue evidence="1">Leaf</tissue>
    </source>
</reference>
<organism evidence="1 2">
    <name type="scientific">Buddleja alternifolia</name>
    <dbReference type="NCBI Taxonomy" id="168488"/>
    <lineage>
        <taxon>Eukaryota</taxon>
        <taxon>Viridiplantae</taxon>
        <taxon>Streptophyta</taxon>
        <taxon>Embryophyta</taxon>
        <taxon>Tracheophyta</taxon>
        <taxon>Spermatophyta</taxon>
        <taxon>Magnoliopsida</taxon>
        <taxon>eudicotyledons</taxon>
        <taxon>Gunneridae</taxon>
        <taxon>Pentapetalae</taxon>
        <taxon>asterids</taxon>
        <taxon>lamiids</taxon>
        <taxon>Lamiales</taxon>
        <taxon>Scrophulariaceae</taxon>
        <taxon>Buddlejeae</taxon>
        <taxon>Buddleja</taxon>
    </lineage>
</organism>
<comment type="caution">
    <text evidence="1">The sequence shown here is derived from an EMBL/GenBank/DDBJ whole genome shotgun (WGS) entry which is preliminary data.</text>
</comment>